<feature type="compositionally biased region" description="Basic and acidic residues" evidence="1">
    <location>
        <begin position="168"/>
        <end position="191"/>
    </location>
</feature>
<protein>
    <submittedName>
        <fullName evidence="3">Uncharacterized protein</fullName>
    </submittedName>
</protein>
<dbReference type="EMBL" id="JACEFF010000096">
    <property type="protein sequence ID" value="KAH9644234.1"/>
    <property type="molecule type" value="Genomic_DNA"/>
</dbReference>
<proteinExistence type="predicted"/>
<feature type="compositionally biased region" description="Basic and acidic residues" evidence="1">
    <location>
        <begin position="261"/>
        <end position="380"/>
    </location>
</feature>
<feature type="signal peptide" evidence="2">
    <location>
        <begin position="1"/>
        <end position="23"/>
    </location>
</feature>
<reference evidence="3" key="1">
    <citation type="journal article" date="2021" name="G3 (Bethesda)">
        <title>Genome and transcriptome analysis of the beet armyworm Spodoptera exigua reveals targets for pest control. .</title>
        <authorList>
            <person name="Simon S."/>
            <person name="Breeschoten T."/>
            <person name="Jansen H.J."/>
            <person name="Dirks R.P."/>
            <person name="Schranz M.E."/>
            <person name="Ros V.I.D."/>
        </authorList>
    </citation>
    <scope>NUCLEOTIDE SEQUENCE</scope>
    <source>
        <strain evidence="3">TB_SE_WUR_2020</strain>
    </source>
</reference>
<feature type="region of interest" description="Disordered" evidence="1">
    <location>
        <begin position="155"/>
        <end position="191"/>
    </location>
</feature>
<keyword evidence="2" id="KW-0732">Signal</keyword>
<name>A0A922MWQ7_SPOEX</name>
<feature type="region of interest" description="Disordered" evidence="1">
    <location>
        <begin position="261"/>
        <end position="488"/>
    </location>
</feature>
<organism evidence="3 4">
    <name type="scientific">Spodoptera exigua</name>
    <name type="common">Beet armyworm</name>
    <name type="synonym">Noctua fulgens</name>
    <dbReference type="NCBI Taxonomy" id="7107"/>
    <lineage>
        <taxon>Eukaryota</taxon>
        <taxon>Metazoa</taxon>
        <taxon>Ecdysozoa</taxon>
        <taxon>Arthropoda</taxon>
        <taxon>Hexapoda</taxon>
        <taxon>Insecta</taxon>
        <taxon>Pterygota</taxon>
        <taxon>Neoptera</taxon>
        <taxon>Endopterygota</taxon>
        <taxon>Lepidoptera</taxon>
        <taxon>Glossata</taxon>
        <taxon>Ditrysia</taxon>
        <taxon>Noctuoidea</taxon>
        <taxon>Noctuidae</taxon>
        <taxon>Amphipyrinae</taxon>
        <taxon>Spodoptera</taxon>
    </lineage>
</organism>
<dbReference type="AlphaFoldDB" id="A0A922MWQ7"/>
<evidence type="ECO:0000256" key="1">
    <source>
        <dbReference type="SAM" id="MobiDB-lite"/>
    </source>
</evidence>
<comment type="caution">
    <text evidence="3">The sequence shown here is derived from an EMBL/GenBank/DDBJ whole genome shotgun (WGS) entry which is preliminary data.</text>
</comment>
<feature type="compositionally biased region" description="Basic residues" evidence="1">
    <location>
        <begin position="381"/>
        <end position="405"/>
    </location>
</feature>
<feature type="compositionally biased region" description="Acidic residues" evidence="1">
    <location>
        <begin position="158"/>
        <end position="167"/>
    </location>
</feature>
<accession>A0A922MWQ7</accession>
<dbReference type="Proteomes" id="UP000814243">
    <property type="component" value="Unassembled WGS sequence"/>
</dbReference>
<evidence type="ECO:0000313" key="3">
    <source>
        <dbReference type="EMBL" id="KAH9644234.1"/>
    </source>
</evidence>
<evidence type="ECO:0000256" key="2">
    <source>
        <dbReference type="SAM" id="SignalP"/>
    </source>
</evidence>
<feature type="chain" id="PRO_5037288589" evidence="2">
    <location>
        <begin position="24"/>
        <end position="488"/>
    </location>
</feature>
<gene>
    <name evidence="3" type="ORF">HF086_006558</name>
</gene>
<feature type="compositionally biased region" description="Basic and acidic residues" evidence="1">
    <location>
        <begin position="441"/>
        <end position="479"/>
    </location>
</feature>
<evidence type="ECO:0000313" key="4">
    <source>
        <dbReference type="Proteomes" id="UP000814243"/>
    </source>
</evidence>
<sequence length="488" mass="56123">MFVCINLNLILIVMLCAVSINSAKKVKTRHGPSGMSFDDTTNCTEFAKNGRFNPYSVLNEKWFVFFYWASPQPLTTYIFTFPTANDETMFAMARINHVPPKNRLAEEAARLGYRGRRGKSYLYQGHEWVPIPEDDEKNYWHYPKENKEQNEILNEVQTSDEEESEETNEQKSTNEKENPDNSKKIFSEKNVDPSCIKIEPELWNDPKPDPTKIKNKMLSIEDLSEIDANETIDINNASFNESDNSTSIIKDNILEIGATHEEMQRAEEIEEKESEKLKVEENKIQGKKLIDKQSEDEKAINKQTKENESEKVFAERKNIEEAKLEKELASKKEEETKEPESKIENKKGVDKQKIENKEEDTKAKEIKIDDKKAADNELKAKKGKDKKAPKKGEKAKKPKDKKKKEKATEEGCEICYDSSTSMYSTPEPYTPTGPPYKKTARGIEKNFESPHAKATKKNEETTKKSTEKISKSEELKEDTISTMTIDKL</sequence>